<feature type="transmembrane region" description="Helical" evidence="2">
    <location>
        <begin position="21"/>
        <end position="44"/>
    </location>
</feature>
<evidence type="ECO:0000313" key="4">
    <source>
        <dbReference type="Proteomes" id="UP000076722"/>
    </source>
</evidence>
<feature type="compositionally biased region" description="Basic and acidic residues" evidence="1">
    <location>
        <begin position="803"/>
        <end position="813"/>
    </location>
</feature>
<dbReference type="EMBL" id="KV419416">
    <property type="protein sequence ID" value="KZS91287.1"/>
    <property type="molecule type" value="Genomic_DNA"/>
</dbReference>
<feature type="compositionally biased region" description="Acidic residues" evidence="1">
    <location>
        <begin position="787"/>
        <end position="796"/>
    </location>
</feature>
<evidence type="ECO:0000256" key="1">
    <source>
        <dbReference type="SAM" id="MobiDB-lite"/>
    </source>
</evidence>
<name>A0A164SAA2_9AGAM</name>
<keyword evidence="2" id="KW-0812">Transmembrane</keyword>
<sequence length="833" mass="94892">MTIQHERRKVVGKNWLLRLMGLLFSTLLLSILLFMMAFLLQAWVVAYAQTEPRPVLVAAAVIVSALVLSIIMIVVVTTYHAVMMDNSPFETPLSNAIRLVMHVEVKEKGRLQNIGDWLEVTKEDSMPMEYRVLDPTIRRTQLDLYLFDKEILKTFAGVVMNTAETEVLEKAVPSFRFHPWFRSGDSEYPLFEAVYTRFIATDTSIRVKETLAQQIISFGESLAYYKADERGENKIVKLCRQRSLELCGPSHDSFFRPFVAFASMREHNGDLQAVAQEGYYDCMGRALACLDRNQEIGDREDVIASAFFQCLSLIQIGREKDVITIISDRQDSILRSLIRSPFWSQDFTKLLIRGREDRLLKSLFKFISGYHLSFSYNIFLALDALSVGRAENYTLPVGCDLSRALFVLSRRHEVDPKTWGTVSRVVMFYLDRGAFDQLSDVTPARAFFNECTYSTETSEEVSRRASFYLKTHASLFTERHKLLRSEIRSLIADLSVFSEDWDSVSNSLETLTKKFVGACDRCNLLILRDGPLLNLTQDDLSMILKSLLRNPVLSWTDLEHWMSSMPWENEDIWGIISRPENLVHSHYIGADLLPLELLCYLDENDFDIPHDYDFSPFLGCVTRHTPRCKTWRKYSDILMRYISRFGAFETLHDHDSARKFFNLCAEEYRLGGDLAADYWTKTNAETRIRAIQFLRKLQILSDDDSLRPSPRSKTADLRHNLRSGISKWFGSTARKVPVESTDLHTTIQMGDVPKSPPTSDAIQLEDLPENPPVIADDRRAVAAGAESDSDDTDDQSSDSQSTSKDDGSTEGHSEAVSVEPLQHSTGSNSRASL</sequence>
<proteinExistence type="predicted"/>
<gene>
    <name evidence="3" type="ORF">SISNIDRAFT_456899</name>
</gene>
<feature type="region of interest" description="Disordered" evidence="1">
    <location>
        <begin position="744"/>
        <end position="833"/>
    </location>
</feature>
<evidence type="ECO:0000313" key="3">
    <source>
        <dbReference type="EMBL" id="KZS91287.1"/>
    </source>
</evidence>
<keyword evidence="4" id="KW-1185">Reference proteome</keyword>
<evidence type="ECO:0000256" key="2">
    <source>
        <dbReference type="SAM" id="Phobius"/>
    </source>
</evidence>
<dbReference type="AlphaFoldDB" id="A0A164SAA2"/>
<keyword evidence="2" id="KW-1133">Transmembrane helix</keyword>
<organism evidence="3 4">
    <name type="scientific">Sistotremastrum niveocremeum HHB9708</name>
    <dbReference type="NCBI Taxonomy" id="1314777"/>
    <lineage>
        <taxon>Eukaryota</taxon>
        <taxon>Fungi</taxon>
        <taxon>Dikarya</taxon>
        <taxon>Basidiomycota</taxon>
        <taxon>Agaricomycotina</taxon>
        <taxon>Agaricomycetes</taxon>
        <taxon>Sistotremastrales</taxon>
        <taxon>Sistotremastraceae</taxon>
        <taxon>Sertulicium</taxon>
        <taxon>Sertulicium niveocremeum</taxon>
    </lineage>
</organism>
<dbReference type="Proteomes" id="UP000076722">
    <property type="component" value="Unassembled WGS sequence"/>
</dbReference>
<protein>
    <submittedName>
        <fullName evidence="3">Uncharacterized protein</fullName>
    </submittedName>
</protein>
<accession>A0A164SAA2</accession>
<reference evidence="3 4" key="1">
    <citation type="journal article" date="2016" name="Mol. Biol. Evol.">
        <title>Comparative Genomics of Early-Diverging Mushroom-Forming Fungi Provides Insights into the Origins of Lignocellulose Decay Capabilities.</title>
        <authorList>
            <person name="Nagy L.G."/>
            <person name="Riley R."/>
            <person name="Tritt A."/>
            <person name="Adam C."/>
            <person name="Daum C."/>
            <person name="Floudas D."/>
            <person name="Sun H."/>
            <person name="Yadav J.S."/>
            <person name="Pangilinan J."/>
            <person name="Larsson K.H."/>
            <person name="Matsuura K."/>
            <person name="Barry K."/>
            <person name="Labutti K."/>
            <person name="Kuo R."/>
            <person name="Ohm R.A."/>
            <person name="Bhattacharya S.S."/>
            <person name="Shirouzu T."/>
            <person name="Yoshinaga Y."/>
            <person name="Martin F.M."/>
            <person name="Grigoriev I.V."/>
            <person name="Hibbett D.S."/>
        </authorList>
    </citation>
    <scope>NUCLEOTIDE SEQUENCE [LARGE SCALE GENOMIC DNA]</scope>
    <source>
        <strain evidence="3 4">HHB9708</strain>
    </source>
</reference>
<feature type="transmembrane region" description="Helical" evidence="2">
    <location>
        <begin position="56"/>
        <end position="79"/>
    </location>
</feature>
<feature type="compositionally biased region" description="Polar residues" evidence="1">
    <location>
        <begin position="822"/>
        <end position="833"/>
    </location>
</feature>
<keyword evidence="2" id="KW-0472">Membrane</keyword>